<dbReference type="EMBL" id="HBFL01002891">
    <property type="protein sequence ID" value="CAD8762015.1"/>
    <property type="molecule type" value="Transcribed_RNA"/>
</dbReference>
<reference evidence="1" key="1">
    <citation type="submission" date="2021-01" db="EMBL/GenBank/DDBJ databases">
        <authorList>
            <person name="Corre E."/>
            <person name="Pelletier E."/>
            <person name="Niang G."/>
            <person name="Scheremetjew M."/>
            <person name="Finn R."/>
            <person name="Kale V."/>
            <person name="Holt S."/>
            <person name="Cochrane G."/>
            <person name="Meng A."/>
            <person name="Brown T."/>
            <person name="Cohen L."/>
        </authorList>
    </citation>
    <scope>NUCLEOTIDE SEQUENCE</scope>
    <source>
        <strain evidence="1">UNC1205</strain>
    </source>
</reference>
<organism evidence="1">
    <name type="scientific">Pseudo-nitzschia delicatissima</name>
    <dbReference type="NCBI Taxonomy" id="44447"/>
    <lineage>
        <taxon>Eukaryota</taxon>
        <taxon>Sar</taxon>
        <taxon>Stramenopiles</taxon>
        <taxon>Ochrophyta</taxon>
        <taxon>Bacillariophyta</taxon>
        <taxon>Bacillariophyceae</taxon>
        <taxon>Bacillariophycidae</taxon>
        <taxon>Bacillariales</taxon>
        <taxon>Bacillariaceae</taxon>
        <taxon>Pseudo-nitzschia</taxon>
    </lineage>
</organism>
<sequence length="261" mass="28775">MRNTMGDRSKAAVLVVSAIFLALTYWSVDAFGISNMIADRRNSNRQYIGASAQSPTRLFAALPSDYQEFGNQAIWKAARQCGIDINDDGVCQNSDIRLDIEWKAGSIIVTVHGDVSMAAGGASSSDEEDGDELFEDVEEDAHEDLQEEFSLTLLARTINQILDDDGMGLAIAEVHSIEVTTPGVSDELIPGTPQFDAFKGFEVIVKQFDQKQNKVKAIEGRLVERNDEFTIINIKGRMKKMKNATVQSVRLPKAKKEKGSR</sequence>
<dbReference type="AlphaFoldDB" id="A0A7S0UJW7"/>
<proteinExistence type="predicted"/>
<evidence type="ECO:0000313" key="1">
    <source>
        <dbReference type="EMBL" id="CAD8762015.1"/>
    </source>
</evidence>
<protein>
    <submittedName>
        <fullName evidence="1">Uncharacterized protein</fullName>
    </submittedName>
</protein>
<name>A0A7S0UJW7_9STRA</name>
<accession>A0A7S0UJW7</accession>
<gene>
    <name evidence="1" type="ORF">PDEL1432_LOCUS2055</name>
</gene>